<feature type="domain" description="Ubiquitin-like protease family profile" evidence="7">
    <location>
        <begin position="1"/>
        <end position="237"/>
    </location>
</feature>
<keyword evidence="3" id="KW-0645">Protease</keyword>
<dbReference type="InterPro" id="IPR051947">
    <property type="entry name" value="Sentrin-specific_protease"/>
</dbReference>
<dbReference type="EMBL" id="PYWC01000094">
    <property type="protein sequence ID" value="PWW72747.1"/>
    <property type="molecule type" value="Genomic_DNA"/>
</dbReference>
<dbReference type="STRING" id="42249.A0A317SGB4"/>
<evidence type="ECO:0000256" key="2">
    <source>
        <dbReference type="ARBA" id="ARBA00022553"/>
    </source>
</evidence>
<organism evidence="8 9">
    <name type="scientific">Tuber magnatum</name>
    <name type="common">white Piedmont truffle</name>
    <dbReference type="NCBI Taxonomy" id="42249"/>
    <lineage>
        <taxon>Eukaryota</taxon>
        <taxon>Fungi</taxon>
        <taxon>Dikarya</taxon>
        <taxon>Ascomycota</taxon>
        <taxon>Pezizomycotina</taxon>
        <taxon>Pezizomycetes</taxon>
        <taxon>Pezizales</taxon>
        <taxon>Tuberaceae</taxon>
        <taxon>Tuber</taxon>
    </lineage>
</organism>
<feature type="compositionally biased region" description="Basic and acidic residues" evidence="6">
    <location>
        <begin position="58"/>
        <end position="76"/>
    </location>
</feature>
<feature type="compositionally biased region" description="Low complexity" evidence="6">
    <location>
        <begin position="350"/>
        <end position="371"/>
    </location>
</feature>
<name>A0A317SGB4_9PEZI</name>
<dbReference type="PROSITE" id="PS50600">
    <property type="entry name" value="ULP_PROTEASE"/>
    <property type="match status" value="1"/>
</dbReference>
<sequence>MFTDNLESKKNFDSVLKWTAKVDLFNMNYIVIPINEAGPTSPASAKTIDLESSSATLADDRDDKEGGRDKLVHLSDSEEMAAQKLQESAQASVKGDDSGDIGIMEGSLEQMSLDEDEWPKEDLDEPLDPRQAVIMGDPVAELATPRTAKGKAKVERPNKRSVPADTPAIIILDSMGYGSSSRPKTIKNLRDYLAAEALSKRSLEITRGDINATYAKAPNQNNYYDCGPYLLHYVERFFEQPKEFVAAFLAREDVKLDKELWRKDEIKGMRSKIFDVIVGLREQFEIFELAKATGEVKGNGLKKGDNEGGVMATGGCKEAEVSVCEEEDAAVEIQDGDCVMEERGAIPDGPSKASSLSPPKSAMNASRSPASRSRRGRDEDSLRAEELLGIRSKPGIGGVA</sequence>
<feature type="region of interest" description="Disordered" evidence="6">
    <location>
        <begin position="342"/>
        <end position="400"/>
    </location>
</feature>
<dbReference type="PANTHER" id="PTHR46896:SF3">
    <property type="entry name" value="FI06413P-RELATED"/>
    <property type="match status" value="1"/>
</dbReference>
<keyword evidence="9" id="KW-1185">Reference proteome</keyword>
<evidence type="ECO:0000259" key="7">
    <source>
        <dbReference type="PROSITE" id="PS50600"/>
    </source>
</evidence>
<dbReference type="Gene3D" id="1.10.418.20">
    <property type="match status" value="1"/>
</dbReference>
<feature type="compositionally biased region" description="Basic and acidic residues" evidence="6">
    <location>
        <begin position="376"/>
        <end position="388"/>
    </location>
</feature>
<evidence type="ECO:0000256" key="1">
    <source>
        <dbReference type="ARBA" id="ARBA00005234"/>
    </source>
</evidence>
<feature type="region of interest" description="Disordered" evidence="6">
    <location>
        <begin position="36"/>
        <end position="98"/>
    </location>
</feature>
<comment type="caution">
    <text evidence="8">The sequence shown here is derived from an EMBL/GenBank/DDBJ whole genome shotgun (WGS) entry which is preliminary data.</text>
</comment>
<dbReference type="GO" id="GO:0006508">
    <property type="term" value="P:proteolysis"/>
    <property type="evidence" value="ECO:0007669"/>
    <property type="project" value="UniProtKB-KW"/>
</dbReference>
<dbReference type="InterPro" id="IPR038765">
    <property type="entry name" value="Papain-like_cys_pep_sf"/>
</dbReference>
<evidence type="ECO:0000313" key="9">
    <source>
        <dbReference type="Proteomes" id="UP000246991"/>
    </source>
</evidence>
<accession>A0A317SGB4</accession>
<dbReference type="GO" id="GO:0005737">
    <property type="term" value="C:cytoplasm"/>
    <property type="evidence" value="ECO:0007669"/>
    <property type="project" value="TreeGrafter"/>
</dbReference>
<protein>
    <recommendedName>
        <fullName evidence="7">Ubiquitin-like protease family profile domain-containing protein</fullName>
    </recommendedName>
</protein>
<dbReference type="Gene3D" id="3.30.310.130">
    <property type="entry name" value="Ubiquitin-related"/>
    <property type="match status" value="1"/>
</dbReference>
<keyword evidence="5" id="KW-0378">Hydrolase</keyword>
<dbReference type="InterPro" id="IPR003653">
    <property type="entry name" value="Peptidase_C48_C"/>
</dbReference>
<comment type="similarity">
    <text evidence="1">Belongs to the peptidase C48 family.</text>
</comment>
<proteinExistence type="inferred from homology"/>
<dbReference type="GO" id="GO:0005634">
    <property type="term" value="C:nucleus"/>
    <property type="evidence" value="ECO:0007669"/>
    <property type="project" value="TreeGrafter"/>
</dbReference>
<evidence type="ECO:0000256" key="6">
    <source>
        <dbReference type="SAM" id="MobiDB-lite"/>
    </source>
</evidence>
<dbReference type="Proteomes" id="UP000246991">
    <property type="component" value="Unassembled WGS sequence"/>
</dbReference>
<dbReference type="GO" id="GO:0016926">
    <property type="term" value="P:protein desumoylation"/>
    <property type="evidence" value="ECO:0007669"/>
    <property type="project" value="TreeGrafter"/>
</dbReference>
<dbReference type="SUPFAM" id="SSF54001">
    <property type="entry name" value="Cysteine proteinases"/>
    <property type="match status" value="1"/>
</dbReference>
<dbReference type="PANTHER" id="PTHR46896">
    <property type="entry name" value="SENTRIN-SPECIFIC PROTEASE"/>
    <property type="match status" value="1"/>
</dbReference>
<keyword evidence="2" id="KW-0597">Phosphoprotein</keyword>
<dbReference type="Pfam" id="PF02902">
    <property type="entry name" value="Peptidase_C48"/>
    <property type="match status" value="1"/>
</dbReference>
<evidence type="ECO:0000256" key="5">
    <source>
        <dbReference type="ARBA" id="ARBA00022801"/>
    </source>
</evidence>
<keyword evidence="4" id="KW-0833">Ubl conjugation pathway</keyword>
<reference evidence="8 9" key="1">
    <citation type="submission" date="2018-03" db="EMBL/GenBank/DDBJ databases">
        <title>Genomes of Pezizomycetes fungi and the evolution of truffles.</title>
        <authorList>
            <person name="Murat C."/>
            <person name="Payen T."/>
            <person name="Noel B."/>
            <person name="Kuo A."/>
            <person name="Martin F.M."/>
        </authorList>
    </citation>
    <scope>NUCLEOTIDE SEQUENCE [LARGE SCALE GENOMIC DNA]</scope>
    <source>
        <strain evidence="8">091103-1</strain>
    </source>
</reference>
<evidence type="ECO:0000313" key="8">
    <source>
        <dbReference type="EMBL" id="PWW72747.1"/>
    </source>
</evidence>
<dbReference type="AlphaFoldDB" id="A0A317SGB4"/>
<evidence type="ECO:0000256" key="3">
    <source>
        <dbReference type="ARBA" id="ARBA00022670"/>
    </source>
</evidence>
<evidence type="ECO:0000256" key="4">
    <source>
        <dbReference type="ARBA" id="ARBA00022786"/>
    </source>
</evidence>
<dbReference type="OrthoDB" id="442460at2759"/>
<dbReference type="GO" id="GO:0070139">
    <property type="term" value="F:SUMO-specific endopeptidase activity"/>
    <property type="evidence" value="ECO:0007669"/>
    <property type="project" value="TreeGrafter"/>
</dbReference>
<gene>
    <name evidence="8" type="ORF">C7212DRAFT_354340</name>
</gene>